<evidence type="ECO:0000256" key="1">
    <source>
        <dbReference type="SAM" id="Phobius"/>
    </source>
</evidence>
<keyword evidence="1" id="KW-0812">Transmembrane</keyword>
<reference evidence="3" key="1">
    <citation type="submission" date="2020-10" db="EMBL/GenBank/DDBJ databases">
        <title>Genomic Encyclopedia of Type Strains, Phase IV (KMG-IV): sequencing the most valuable type-strain genomes for metagenomic binning, comparative biology and taxonomic classification.</title>
        <authorList>
            <person name="Goeker M."/>
        </authorList>
    </citation>
    <scope>NUCLEOTIDE SEQUENCE</scope>
    <source>
        <strain evidence="3">DSM 13886</strain>
    </source>
</reference>
<gene>
    <name evidence="3" type="ORF">H4683_002162</name>
</gene>
<dbReference type="Proteomes" id="UP000658225">
    <property type="component" value="Unassembled WGS sequence"/>
</dbReference>
<proteinExistence type="predicted"/>
<dbReference type="Pfam" id="PF13038">
    <property type="entry name" value="DUF3899"/>
    <property type="match status" value="1"/>
</dbReference>
<evidence type="ECO:0000313" key="3">
    <source>
        <dbReference type="EMBL" id="MBE1555063.1"/>
    </source>
</evidence>
<comment type="caution">
    <text evidence="3">The sequence shown here is derived from an EMBL/GenBank/DDBJ whole genome shotgun (WGS) entry which is preliminary data.</text>
</comment>
<name>A0A927R4M6_9BACL</name>
<dbReference type="RefSeq" id="WP_192598803.1">
    <property type="nucleotide sequence ID" value="NZ_JADBEL010000010.1"/>
</dbReference>
<keyword evidence="4" id="KW-1185">Reference proteome</keyword>
<feature type="transmembrane region" description="Helical" evidence="1">
    <location>
        <begin position="35"/>
        <end position="64"/>
    </location>
</feature>
<evidence type="ECO:0000259" key="2">
    <source>
        <dbReference type="Pfam" id="PF13038"/>
    </source>
</evidence>
<accession>A0A927R4M6</accession>
<protein>
    <recommendedName>
        <fullName evidence="2">DUF3899 domain-containing protein</fullName>
    </recommendedName>
</protein>
<keyword evidence="1" id="KW-1133">Transmembrane helix</keyword>
<feature type="transmembrane region" description="Helical" evidence="1">
    <location>
        <begin position="7"/>
        <end position="23"/>
    </location>
</feature>
<organism evidence="3 4">
    <name type="scientific">Sporosarcina limicola</name>
    <dbReference type="NCBI Taxonomy" id="34101"/>
    <lineage>
        <taxon>Bacteria</taxon>
        <taxon>Bacillati</taxon>
        <taxon>Bacillota</taxon>
        <taxon>Bacilli</taxon>
        <taxon>Bacillales</taxon>
        <taxon>Caryophanaceae</taxon>
        <taxon>Sporosarcina</taxon>
    </lineage>
</organism>
<dbReference type="InterPro" id="IPR025007">
    <property type="entry name" value="DUF3899"/>
</dbReference>
<feature type="domain" description="DUF3899" evidence="2">
    <location>
        <begin position="32"/>
        <end position="108"/>
    </location>
</feature>
<dbReference type="AlphaFoldDB" id="A0A927R4M6"/>
<feature type="transmembrane region" description="Helical" evidence="1">
    <location>
        <begin position="91"/>
        <end position="113"/>
    </location>
</feature>
<keyword evidence="1" id="KW-0472">Membrane</keyword>
<sequence>MKNVARNFLVAQVIITALLFLYYKEFSLLTYINSSFIVGGSLVFIGLISFIFSTGFFDIFTLSMRKVFTPKRRMEDVETMRAPSEIFSTPVFPLLASGMLILAFMGIALVIYYA</sequence>
<evidence type="ECO:0000313" key="4">
    <source>
        <dbReference type="Proteomes" id="UP000658225"/>
    </source>
</evidence>
<dbReference type="EMBL" id="JADBEL010000010">
    <property type="protein sequence ID" value="MBE1555063.1"/>
    <property type="molecule type" value="Genomic_DNA"/>
</dbReference>